<gene>
    <name evidence="2" type="ORF">GC106_65830</name>
</gene>
<name>A0ABX2FD80_9PSEU</name>
<comment type="caution">
    <text evidence="2">The sequence shown here is derived from an EMBL/GenBank/DDBJ whole genome shotgun (WGS) entry which is preliminary data.</text>
</comment>
<feature type="domain" description="Ferric siderophore reductase C-terminal" evidence="1">
    <location>
        <begin position="157"/>
        <end position="177"/>
    </location>
</feature>
<keyword evidence="3" id="KW-1185">Reference proteome</keyword>
<evidence type="ECO:0000313" key="2">
    <source>
        <dbReference type="EMBL" id="NRN69326.1"/>
    </source>
</evidence>
<accession>A0ABX2FD80</accession>
<proteinExistence type="predicted"/>
<dbReference type="RefSeq" id="WP_173139403.1">
    <property type="nucleotide sequence ID" value="NZ_CBCSGW010000027.1"/>
</dbReference>
<dbReference type="InterPro" id="IPR024726">
    <property type="entry name" value="FhuF_C"/>
</dbReference>
<organism evidence="2 3">
    <name type="scientific">Kibdelosporangium persicum</name>
    <dbReference type="NCBI Taxonomy" id="2698649"/>
    <lineage>
        <taxon>Bacteria</taxon>
        <taxon>Bacillati</taxon>
        <taxon>Actinomycetota</taxon>
        <taxon>Actinomycetes</taxon>
        <taxon>Pseudonocardiales</taxon>
        <taxon>Pseudonocardiaceae</taxon>
        <taxon>Kibdelosporangium</taxon>
    </lineage>
</organism>
<dbReference type="Pfam" id="PF11575">
    <property type="entry name" value="FhuF_C"/>
    <property type="match status" value="1"/>
</dbReference>
<protein>
    <submittedName>
        <fullName evidence="2">Ferric iron reductase protein FhuF, involved in iron transport</fullName>
    </submittedName>
</protein>
<evidence type="ECO:0000259" key="1">
    <source>
        <dbReference type="Pfam" id="PF11575"/>
    </source>
</evidence>
<evidence type="ECO:0000313" key="3">
    <source>
        <dbReference type="Proteomes" id="UP000763557"/>
    </source>
</evidence>
<sequence length="192" mass="21024">MIEVPATAITDPGWLSEQLSLSAKRYPLGDRVTLGVLWWYSASSVLFGAVVEARDPALEAVTLLLERDGRVREARSPVFDGDLPARTHEMLTSAISSIATVSGARERQLWAIAADSLATRMLWAGKTSQAPDLAAAIGPELPAPRYVEVRGREFVRRVSCCLIYLGTSEQKCTSCPRQKPSERLDRLSRLVG</sequence>
<dbReference type="Proteomes" id="UP000763557">
    <property type="component" value="Unassembled WGS sequence"/>
</dbReference>
<reference evidence="2 3" key="1">
    <citation type="submission" date="2020-01" db="EMBL/GenBank/DDBJ databases">
        <title>Kibdelosporangium persica a novel Actinomycetes from a hot desert in Iran.</title>
        <authorList>
            <person name="Safaei N."/>
            <person name="Zaburannyi N."/>
            <person name="Mueller R."/>
            <person name="Wink J."/>
        </authorList>
    </citation>
    <scope>NUCLEOTIDE SEQUENCE [LARGE SCALE GENOMIC DNA]</scope>
    <source>
        <strain evidence="2 3">4NS15</strain>
    </source>
</reference>
<dbReference type="EMBL" id="JAAATY010000026">
    <property type="protein sequence ID" value="NRN69326.1"/>
    <property type="molecule type" value="Genomic_DNA"/>
</dbReference>